<dbReference type="AlphaFoldDB" id="A0A3P6PS33"/>
<name>A0A3P6PS33_DIBLA</name>
<accession>A0A3P6PS33</accession>
<reference evidence="1 2" key="1">
    <citation type="submission" date="2018-11" db="EMBL/GenBank/DDBJ databases">
        <authorList>
            <consortium name="Pathogen Informatics"/>
        </authorList>
    </citation>
    <scope>NUCLEOTIDE SEQUENCE [LARGE SCALE GENOMIC DNA]</scope>
</reference>
<evidence type="ECO:0000313" key="1">
    <source>
        <dbReference type="EMBL" id="VDK39932.1"/>
    </source>
</evidence>
<organism evidence="1 2">
    <name type="scientific">Dibothriocephalus latus</name>
    <name type="common">Fish tapeworm</name>
    <name type="synonym">Diphyllobothrium latum</name>
    <dbReference type="NCBI Taxonomy" id="60516"/>
    <lineage>
        <taxon>Eukaryota</taxon>
        <taxon>Metazoa</taxon>
        <taxon>Spiralia</taxon>
        <taxon>Lophotrochozoa</taxon>
        <taxon>Platyhelminthes</taxon>
        <taxon>Cestoda</taxon>
        <taxon>Eucestoda</taxon>
        <taxon>Diphyllobothriidea</taxon>
        <taxon>Diphyllobothriidae</taxon>
        <taxon>Dibothriocephalus</taxon>
    </lineage>
</organism>
<dbReference type="Proteomes" id="UP000281553">
    <property type="component" value="Unassembled WGS sequence"/>
</dbReference>
<sequence>MSIFTMLNRNHCRLRYQFMWVAGKGPLRDDFLVANRNNIMPGWSLAPLSSSISDDVHREELGSVLAITLFNTTCSAALFNAL</sequence>
<proteinExistence type="predicted"/>
<evidence type="ECO:0000313" key="2">
    <source>
        <dbReference type="Proteomes" id="UP000281553"/>
    </source>
</evidence>
<gene>
    <name evidence="1" type="ORF">DILT_LOCUS1087</name>
</gene>
<dbReference type="EMBL" id="UYRU01006335">
    <property type="protein sequence ID" value="VDK39932.1"/>
    <property type="molecule type" value="Genomic_DNA"/>
</dbReference>
<protein>
    <submittedName>
        <fullName evidence="1">Uncharacterized protein</fullName>
    </submittedName>
</protein>
<keyword evidence="2" id="KW-1185">Reference proteome</keyword>